<sequence>MLFSTVFFDKNKMKESIYSEAYIKGLFNRMSSSYERVNYLSSFGFSLRWRKQFLRPMKISSTAPVQIIDLMTGMGETWGAIHQVFPMAKLTALDFSEGMLTYAQNKNKKKFNAQVEVTLQNVLHNDLPSDFYDGVTCAFGLKTLNPEQVEILAQQVKRILKPGGQFSFIEVSEPTNIILKLLYSFYLSTIIPLLGKMLFGGVREYKMLWEYTHRFKNAKEVETIFQSTGLETTYQSYFFGCATGVYGKK</sequence>
<dbReference type="EC" id="2.1.1.163" evidence="5"/>
<dbReference type="GO" id="GO:0032259">
    <property type="term" value="P:methylation"/>
    <property type="evidence" value="ECO:0007669"/>
    <property type="project" value="UniProtKB-KW"/>
</dbReference>
<proteinExistence type="predicted"/>
<organism evidence="5 6">
    <name type="scientific">Myroides odoratus</name>
    <name type="common">Flavobacterium odoratum</name>
    <dbReference type="NCBI Taxonomy" id="256"/>
    <lineage>
        <taxon>Bacteria</taxon>
        <taxon>Pseudomonadati</taxon>
        <taxon>Bacteroidota</taxon>
        <taxon>Flavobacteriia</taxon>
        <taxon>Flavobacteriales</taxon>
        <taxon>Flavobacteriaceae</taxon>
        <taxon>Myroides</taxon>
    </lineage>
</organism>
<protein>
    <submittedName>
        <fullName evidence="5">Demethylmenaquinone methyltransferase</fullName>
        <ecNumber evidence="5">2.1.1.163</ecNumber>
    </submittedName>
</protein>
<keyword evidence="6" id="KW-1185">Reference proteome</keyword>
<evidence type="ECO:0000313" key="5">
    <source>
        <dbReference type="EMBL" id="STZ28128.1"/>
    </source>
</evidence>
<dbReference type="SUPFAM" id="SSF53335">
    <property type="entry name" value="S-adenosyl-L-methionine-dependent methyltransferases"/>
    <property type="match status" value="1"/>
</dbReference>
<dbReference type="GO" id="GO:0009234">
    <property type="term" value="P:menaquinone biosynthetic process"/>
    <property type="evidence" value="ECO:0007669"/>
    <property type="project" value="UniProtKB-KW"/>
</dbReference>
<name>A0A378RN29_MYROD</name>
<evidence type="ECO:0000256" key="1">
    <source>
        <dbReference type="ARBA" id="ARBA00022428"/>
    </source>
</evidence>
<dbReference type="Pfam" id="PF01209">
    <property type="entry name" value="Ubie_methyltran"/>
    <property type="match status" value="1"/>
</dbReference>
<reference evidence="5 6" key="1">
    <citation type="submission" date="2018-06" db="EMBL/GenBank/DDBJ databases">
        <authorList>
            <consortium name="Pathogen Informatics"/>
            <person name="Doyle S."/>
        </authorList>
    </citation>
    <scope>NUCLEOTIDE SEQUENCE [LARGE SCALE GENOMIC DNA]</scope>
    <source>
        <strain evidence="5 6">NCTC11179</strain>
    </source>
</reference>
<dbReference type="InterPro" id="IPR029063">
    <property type="entry name" value="SAM-dependent_MTases_sf"/>
</dbReference>
<dbReference type="Gene3D" id="3.40.50.150">
    <property type="entry name" value="Vaccinia Virus protein VP39"/>
    <property type="match status" value="1"/>
</dbReference>
<dbReference type="CDD" id="cd02440">
    <property type="entry name" value="AdoMet_MTases"/>
    <property type="match status" value="1"/>
</dbReference>
<keyword evidence="3 5" id="KW-0808">Transferase</keyword>
<evidence type="ECO:0000256" key="4">
    <source>
        <dbReference type="ARBA" id="ARBA00022691"/>
    </source>
</evidence>
<keyword evidence="4" id="KW-0949">S-adenosyl-L-methionine</keyword>
<gene>
    <name evidence="5" type="primary">ubiE_1</name>
    <name evidence="5" type="ORF">NCTC11179_01668</name>
</gene>
<dbReference type="AlphaFoldDB" id="A0A378RN29"/>
<evidence type="ECO:0000313" key="6">
    <source>
        <dbReference type="Proteomes" id="UP000255024"/>
    </source>
</evidence>
<accession>A0A378RN29</accession>
<dbReference type="PANTHER" id="PTHR43591:SF24">
    <property type="entry name" value="2-METHOXY-6-POLYPRENYL-1,4-BENZOQUINOL METHYLASE, MITOCHONDRIAL"/>
    <property type="match status" value="1"/>
</dbReference>
<evidence type="ECO:0000256" key="2">
    <source>
        <dbReference type="ARBA" id="ARBA00022603"/>
    </source>
</evidence>
<dbReference type="Proteomes" id="UP000255024">
    <property type="component" value="Unassembled WGS sequence"/>
</dbReference>
<dbReference type="GO" id="GO:0043770">
    <property type="term" value="F:demethylmenaquinone methyltransferase activity"/>
    <property type="evidence" value="ECO:0007669"/>
    <property type="project" value="UniProtKB-EC"/>
</dbReference>
<keyword evidence="1" id="KW-0474">Menaquinone biosynthesis</keyword>
<dbReference type="PROSITE" id="PS51608">
    <property type="entry name" value="SAM_MT_UBIE"/>
    <property type="match status" value="1"/>
</dbReference>
<dbReference type="PANTHER" id="PTHR43591">
    <property type="entry name" value="METHYLTRANSFERASE"/>
    <property type="match status" value="1"/>
</dbReference>
<keyword evidence="2 5" id="KW-0489">Methyltransferase</keyword>
<dbReference type="InterPro" id="IPR004033">
    <property type="entry name" value="UbiE/COQ5_MeTrFase"/>
</dbReference>
<dbReference type="EMBL" id="UGQL01000001">
    <property type="protein sequence ID" value="STZ28128.1"/>
    <property type="molecule type" value="Genomic_DNA"/>
</dbReference>
<evidence type="ECO:0000256" key="3">
    <source>
        <dbReference type="ARBA" id="ARBA00022679"/>
    </source>
</evidence>